<keyword evidence="2" id="KW-0732">Signal</keyword>
<protein>
    <recommendedName>
        <fullName evidence="5">NTF2 fold domain-containing protein</fullName>
    </recommendedName>
</protein>
<evidence type="ECO:0000313" key="3">
    <source>
        <dbReference type="EMBL" id="TGE23332.1"/>
    </source>
</evidence>
<organism evidence="3 4">
    <name type="scientific">Hymenobacter metallicola</name>
    <dbReference type="NCBI Taxonomy" id="2563114"/>
    <lineage>
        <taxon>Bacteria</taxon>
        <taxon>Pseudomonadati</taxon>
        <taxon>Bacteroidota</taxon>
        <taxon>Cytophagia</taxon>
        <taxon>Cytophagales</taxon>
        <taxon>Hymenobacteraceae</taxon>
        <taxon>Hymenobacter</taxon>
    </lineage>
</organism>
<evidence type="ECO:0000313" key="4">
    <source>
        <dbReference type="Proteomes" id="UP000298471"/>
    </source>
</evidence>
<feature type="signal peptide" evidence="2">
    <location>
        <begin position="1"/>
        <end position="23"/>
    </location>
</feature>
<dbReference type="AlphaFoldDB" id="A0A4Z0Q3M6"/>
<keyword evidence="4" id="KW-1185">Reference proteome</keyword>
<dbReference type="OrthoDB" id="886234at2"/>
<sequence>MMKALSFLLLGALGAASCQQTPATDNTMLPASAETTAPTTSGAAATEADARGAVSRYVQELPNAKLFVLDSATALEVDGHWQVLVPRTDWAGRMPNKAAFEVDKATGAVRTLMVK</sequence>
<comment type="caution">
    <text evidence="3">The sequence shown here is derived from an EMBL/GenBank/DDBJ whole genome shotgun (WGS) entry which is preliminary data.</text>
</comment>
<dbReference type="Proteomes" id="UP000298471">
    <property type="component" value="Unassembled WGS sequence"/>
</dbReference>
<feature type="region of interest" description="Disordered" evidence="1">
    <location>
        <begin position="26"/>
        <end position="46"/>
    </location>
</feature>
<evidence type="ECO:0008006" key="5">
    <source>
        <dbReference type="Google" id="ProtNLM"/>
    </source>
</evidence>
<dbReference type="RefSeq" id="WP_135396936.1">
    <property type="nucleotide sequence ID" value="NZ_SRMB01000004.1"/>
</dbReference>
<name>A0A4Z0Q3M6_9BACT</name>
<feature type="compositionally biased region" description="Low complexity" evidence="1">
    <location>
        <begin position="30"/>
        <end position="46"/>
    </location>
</feature>
<dbReference type="PROSITE" id="PS51257">
    <property type="entry name" value="PROKAR_LIPOPROTEIN"/>
    <property type="match status" value="1"/>
</dbReference>
<reference evidence="3 4" key="1">
    <citation type="submission" date="2019-04" db="EMBL/GenBank/DDBJ databases">
        <authorList>
            <person name="Feng G."/>
            <person name="Zhang J."/>
            <person name="Zhu H."/>
        </authorList>
    </citation>
    <scope>NUCLEOTIDE SEQUENCE [LARGE SCALE GENOMIC DNA]</scope>
    <source>
        <strain evidence="3 4">9PBR-1</strain>
    </source>
</reference>
<accession>A0A4Z0Q3M6</accession>
<evidence type="ECO:0000256" key="2">
    <source>
        <dbReference type="SAM" id="SignalP"/>
    </source>
</evidence>
<gene>
    <name evidence="3" type="ORF">E5K02_19245</name>
</gene>
<dbReference type="EMBL" id="SRMB01000004">
    <property type="protein sequence ID" value="TGE23332.1"/>
    <property type="molecule type" value="Genomic_DNA"/>
</dbReference>
<proteinExistence type="predicted"/>
<feature type="chain" id="PRO_5021330731" description="NTF2 fold domain-containing protein" evidence="2">
    <location>
        <begin position="24"/>
        <end position="115"/>
    </location>
</feature>
<evidence type="ECO:0000256" key="1">
    <source>
        <dbReference type="SAM" id="MobiDB-lite"/>
    </source>
</evidence>